<feature type="transmembrane region" description="Helical" evidence="4">
    <location>
        <begin position="428"/>
        <end position="449"/>
    </location>
</feature>
<dbReference type="Pfam" id="PF00098">
    <property type="entry name" value="zf-CCHC"/>
    <property type="match status" value="1"/>
</dbReference>
<feature type="transmembrane region" description="Helical" evidence="4">
    <location>
        <begin position="338"/>
        <end position="358"/>
    </location>
</feature>
<dbReference type="OrthoDB" id="2505547at2759"/>
<organism evidence="6 7">
    <name type="scientific">Austropuccinia psidii MF-1</name>
    <dbReference type="NCBI Taxonomy" id="1389203"/>
    <lineage>
        <taxon>Eukaryota</taxon>
        <taxon>Fungi</taxon>
        <taxon>Dikarya</taxon>
        <taxon>Basidiomycota</taxon>
        <taxon>Pucciniomycotina</taxon>
        <taxon>Pucciniomycetes</taxon>
        <taxon>Pucciniales</taxon>
        <taxon>Sphaerophragmiaceae</taxon>
        <taxon>Austropuccinia</taxon>
    </lineage>
</organism>
<evidence type="ECO:0000256" key="1">
    <source>
        <dbReference type="ARBA" id="ARBA00022664"/>
    </source>
</evidence>
<dbReference type="SMART" id="SM00343">
    <property type="entry name" value="ZnF_C2HC"/>
    <property type="match status" value="1"/>
</dbReference>
<keyword evidence="2" id="KW-0862">Zinc</keyword>
<dbReference type="GO" id="GO:0003676">
    <property type="term" value="F:nucleic acid binding"/>
    <property type="evidence" value="ECO:0007669"/>
    <property type="project" value="InterPro"/>
</dbReference>
<dbReference type="Proteomes" id="UP000765509">
    <property type="component" value="Unassembled WGS sequence"/>
</dbReference>
<dbReference type="GO" id="GO:0006397">
    <property type="term" value="P:mRNA processing"/>
    <property type="evidence" value="ECO:0007669"/>
    <property type="project" value="UniProtKB-KW"/>
</dbReference>
<dbReference type="GO" id="GO:0008270">
    <property type="term" value="F:zinc ion binding"/>
    <property type="evidence" value="ECO:0007669"/>
    <property type="project" value="UniProtKB-KW"/>
</dbReference>
<proteinExistence type="predicted"/>
<evidence type="ECO:0000313" key="7">
    <source>
        <dbReference type="Proteomes" id="UP000765509"/>
    </source>
</evidence>
<keyword evidence="4" id="KW-0812">Transmembrane</keyword>
<dbReference type="PROSITE" id="PS50158">
    <property type="entry name" value="ZF_CCHC"/>
    <property type="match status" value="1"/>
</dbReference>
<reference evidence="6" key="1">
    <citation type="submission" date="2021-03" db="EMBL/GenBank/DDBJ databases">
        <title>Draft genome sequence of rust myrtle Austropuccinia psidii MF-1, a brazilian biotype.</title>
        <authorList>
            <person name="Quecine M.C."/>
            <person name="Pachon D.M.R."/>
            <person name="Bonatelli M.L."/>
            <person name="Correr F.H."/>
            <person name="Franceschini L.M."/>
            <person name="Leite T.F."/>
            <person name="Margarido G.R.A."/>
            <person name="Almeida C.A."/>
            <person name="Ferrarezi J.A."/>
            <person name="Labate C.A."/>
        </authorList>
    </citation>
    <scope>NUCLEOTIDE SEQUENCE</scope>
    <source>
        <strain evidence="6">MF-1</strain>
    </source>
</reference>
<evidence type="ECO:0000259" key="5">
    <source>
        <dbReference type="PROSITE" id="PS50158"/>
    </source>
</evidence>
<feature type="domain" description="CCHC-type" evidence="5">
    <location>
        <begin position="224"/>
        <end position="239"/>
    </location>
</feature>
<comment type="caution">
    <text evidence="6">The sequence shown here is derived from an EMBL/GenBank/DDBJ whole genome shotgun (WGS) entry which is preliminary data.</text>
</comment>
<keyword evidence="2" id="KW-0863">Zinc-finger</keyword>
<protein>
    <recommendedName>
        <fullName evidence="5">CCHC-type domain-containing protein</fullName>
    </recommendedName>
</protein>
<evidence type="ECO:0000256" key="3">
    <source>
        <dbReference type="SAM" id="MobiDB-lite"/>
    </source>
</evidence>
<evidence type="ECO:0000256" key="2">
    <source>
        <dbReference type="PROSITE-ProRule" id="PRU00047"/>
    </source>
</evidence>
<keyword evidence="4" id="KW-1133">Transmembrane helix</keyword>
<keyword evidence="7" id="KW-1185">Reference proteome</keyword>
<sequence length="529" mass="58954">MQEPYHAADCFAPLKSDRSNFSEWLTCLNSVLYVALNTEMSINDSPSSINNQSPEENRAICHFIDVSIPHKFAFCIGITPFQSTAKDFFDAIKVCCCPGNHFKKLWIVCKRLGMLKLGIKADELEGLLAQAACHTPRTLDQTAFNQLVTTAILAKEEEKLSSTFVGQVILNTCRKTNKNTSQLSPFVYPVADPLTTPTHSHQAHCTLGVRQPFDHLVDKFGAACFHCGQPGHWRADCPSTKGVTNPNPCQLRARTSEKWPPLPLGSRYQRERVSQVQFVDKVLIDSGVSIHLSGSAKFATDQMATLRILVRGGLVIGNMAFSNKGLGTILSMGRLCRVGIFPLFSGLMLLLVVCNHLVTTTFHNDCWWMNVTVREETSSLPLIEMNLLSFCHNHGNSPPWISVWHIKPQSFYGQLAISITSGQYGHIIILWTIYGHLSFGAFMALHLNLEAIAAIYSQLGISVHFPQSQGKWPKWLFLAIWAHDAHLQIFAHFDAKCPKDTFPPFGPVFGSEPKSGQKPQRTQKHLSKL</sequence>
<evidence type="ECO:0000313" key="6">
    <source>
        <dbReference type="EMBL" id="MBW0516911.1"/>
    </source>
</evidence>
<keyword evidence="4" id="KW-0472">Membrane</keyword>
<keyword evidence="2" id="KW-0479">Metal-binding</keyword>
<keyword evidence="1" id="KW-0507">mRNA processing</keyword>
<dbReference type="EMBL" id="AVOT02025557">
    <property type="protein sequence ID" value="MBW0516911.1"/>
    <property type="molecule type" value="Genomic_DNA"/>
</dbReference>
<dbReference type="InterPro" id="IPR036875">
    <property type="entry name" value="Znf_CCHC_sf"/>
</dbReference>
<feature type="region of interest" description="Disordered" evidence="3">
    <location>
        <begin position="508"/>
        <end position="529"/>
    </location>
</feature>
<dbReference type="AlphaFoldDB" id="A0A9Q3HT56"/>
<dbReference type="Gene3D" id="4.10.60.10">
    <property type="entry name" value="Zinc finger, CCHC-type"/>
    <property type="match status" value="1"/>
</dbReference>
<dbReference type="SUPFAM" id="SSF57756">
    <property type="entry name" value="Retrovirus zinc finger-like domains"/>
    <property type="match status" value="1"/>
</dbReference>
<dbReference type="InterPro" id="IPR001878">
    <property type="entry name" value="Znf_CCHC"/>
</dbReference>
<name>A0A9Q3HT56_9BASI</name>
<evidence type="ECO:0000256" key="4">
    <source>
        <dbReference type="SAM" id="Phobius"/>
    </source>
</evidence>
<gene>
    <name evidence="6" type="ORF">O181_056626</name>
</gene>
<accession>A0A9Q3HT56</accession>